<feature type="domain" description="Protein kinase" evidence="6">
    <location>
        <begin position="235"/>
        <end position="508"/>
    </location>
</feature>
<evidence type="ECO:0000259" key="6">
    <source>
        <dbReference type="PROSITE" id="PS50011"/>
    </source>
</evidence>
<evidence type="ECO:0000313" key="8">
    <source>
        <dbReference type="EMBL" id="CCI41737.1"/>
    </source>
</evidence>
<dbReference type="Proteomes" id="UP000053237">
    <property type="component" value="Unassembled WGS sequence"/>
</dbReference>
<dbReference type="OrthoDB" id="40902at2759"/>
<evidence type="ECO:0000259" key="7">
    <source>
        <dbReference type="PROSITE" id="PS50222"/>
    </source>
</evidence>
<dbReference type="GO" id="GO:0005524">
    <property type="term" value="F:ATP binding"/>
    <property type="evidence" value="ECO:0007669"/>
    <property type="project" value="UniProtKB-UniRule"/>
</dbReference>
<proteinExistence type="inferred from homology"/>
<dbReference type="InParanoid" id="A0A024G4X9"/>
<evidence type="ECO:0000256" key="4">
    <source>
        <dbReference type="PROSITE-ProRule" id="PRU10141"/>
    </source>
</evidence>
<dbReference type="InterPro" id="IPR002048">
    <property type="entry name" value="EF_hand_dom"/>
</dbReference>
<sequence length="765" mass="88385">MTDVNSIDMQVVRRRQYFRASRDILHKVCNGIRKETDCRDQDTTTSSLTSSSISQSFEVATNVLHRDTDFVRHKITERGGGADLWVQAPVLFGEFHVQTFSWPKRWKRRHVELHGRHLCYFIASSDQKEWNEMKQKHSDRWEARNSVQSCDVSRKPESPSRWTSFQLQDVNQLPIKQVEIKEDGKLRIIDDKTFSIRPNKYEKPWMLRFGESKTRDEWLQALCDCLDILRWIRHYEIGKVLGVGGNGIVKIVTDRRNKKQYAMKIFDTTKLEHRDAIVQEVEILRRITNQINHPNLVRIEKVYEENARIHILLQLCRGGELYDAIVERGHCNEYDAAEIMRQLMAALYALHKHNILHLDIKPENILLDEAFGKNDAKNPPKIILTDFGLARSMFGTCQHGSKSGNSRPVIAGTVGYIAPEVITSRLYTPAADVFAAGVILYILLVGYPPFRGKTDTEIMMKTARGEVFIRQEDWADISTEAFELVTRMLTVKVHDRIKVEEVLRHPWMVRSHLSSKKSDTTIKRMHNYNFARKTKNVATYISSHLLLDHDAEFSETETASITYPMIKLMFDKLSTTGKLDGKHARRLVEGFGFSSFVDVYTVISFFDQDQDGFITAKDYWLSIKAIHDNAPSFANIIFSSFLQVRFHGKELNSGSCVEAYATDRLYRSDFKLAFDLLQCPKNVADHFMNYCDEKLVPARNSDLWVLEDKDFRMNEYSPENVSHHHASGLTVDNGYAIDRNTFAVLYGVFPFLRTLFLSSSRVCHL</sequence>
<keyword evidence="9" id="KW-1185">Reference proteome</keyword>
<dbReference type="InterPro" id="IPR018247">
    <property type="entry name" value="EF_Hand_1_Ca_BS"/>
</dbReference>
<dbReference type="SMART" id="SM00220">
    <property type="entry name" value="S_TKc"/>
    <property type="match status" value="1"/>
</dbReference>
<feature type="domain" description="EF-hand" evidence="7">
    <location>
        <begin position="594"/>
        <end position="629"/>
    </location>
</feature>
<dbReference type="Pfam" id="PF00069">
    <property type="entry name" value="Pkinase"/>
    <property type="match status" value="1"/>
</dbReference>
<dbReference type="InterPro" id="IPR011009">
    <property type="entry name" value="Kinase-like_dom_sf"/>
</dbReference>
<dbReference type="GO" id="GO:0005509">
    <property type="term" value="F:calcium ion binding"/>
    <property type="evidence" value="ECO:0007669"/>
    <property type="project" value="InterPro"/>
</dbReference>
<keyword evidence="1 4" id="KW-0547">Nucleotide-binding</keyword>
<dbReference type="STRING" id="65357.A0A024G4X9"/>
<dbReference type="InterPro" id="IPR011993">
    <property type="entry name" value="PH-like_dom_sf"/>
</dbReference>
<keyword evidence="2 4" id="KW-0067">ATP-binding</keyword>
<dbReference type="PROSITE" id="PS00108">
    <property type="entry name" value="PROTEIN_KINASE_ST"/>
    <property type="match status" value="1"/>
</dbReference>
<evidence type="ECO:0000259" key="5">
    <source>
        <dbReference type="PROSITE" id="PS50003"/>
    </source>
</evidence>
<feature type="binding site" evidence="4">
    <location>
        <position position="264"/>
    </location>
    <ligand>
        <name>ATP</name>
        <dbReference type="ChEBI" id="CHEBI:30616"/>
    </ligand>
</feature>
<dbReference type="InterPro" id="IPR000719">
    <property type="entry name" value="Prot_kinase_dom"/>
</dbReference>
<dbReference type="SUPFAM" id="SSF56112">
    <property type="entry name" value="Protein kinase-like (PK-like)"/>
    <property type="match status" value="1"/>
</dbReference>
<evidence type="ECO:0000256" key="1">
    <source>
        <dbReference type="ARBA" id="ARBA00022741"/>
    </source>
</evidence>
<gene>
    <name evidence="8" type="ORF">BN9_025210</name>
</gene>
<comment type="caution">
    <text evidence="8">The sequence shown here is derived from an EMBL/GenBank/DDBJ whole genome shotgun (WGS) entry which is preliminary data.</text>
</comment>
<dbReference type="AlphaFoldDB" id="A0A024G4X9"/>
<dbReference type="InterPro" id="IPR001849">
    <property type="entry name" value="PH_domain"/>
</dbReference>
<dbReference type="Gene3D" id="2.30.29.30">
    <property type="entry name" value="Pleckstrin-homology domain (PH domain)/Phosphotyrosine-binding domain (PTB)"/>
    <property type="match status" value="1"/>
</dbReference>
<dbReference type="PROSITE" id="PS00018">
    <property type="entry name" value="EF_HAND_1"/>
    <property type="match status" value="1"/>
</dbReference>
<dbReference type="Gene3D" id="1.10.510.10">
    <property type="entry name" value="Transferase(Phosphotransferase) domain 1"/>
    <property type="match status" value="1"/>
</dbReference>
<dbReference type="FunFam" id="1.10.510.10:FF:000571">
    <property type="entry name" value="Maternal embryonic leucine zipper kinase"/>
    <property type="match status" value="1"/>
</dbReference>
<protein>
    <recommendedName>
        <fullName evidence="10">Calmodulin</fullName>
    </recommendedName>
</protein>
<organism evidence="8 9">
    <name type="scientific">Albugo candida</name>
    <dbReference type="NCBI Taxonomy" id="65357"/>
    <lineage>
        <taxon>Eukaryota</taxon>
        <taxon>Sar</taxon>
        <taxon>Stramenopiles</taxon>
        <taxon>Oomycota</taxon>
        <taxon>Peronosporomycetes</taxon>
        <taxon>Albuginales</taxon>
        <taxon>Albuginaceae</taxon>
        <taxon>Albugo</taxon>
    </lineage>
</organism>
<dbReference type="PROSITE" id="PS50011">
    <property type="entry name" value="PROTEIN_KINASE_DOM"/>
    <property type="match status" value="1"/>
</dbReference>
<evidence type="ECO:0000256" key="3">
    <source>
        <dbReference type="ARBA" id="ARBA00024334"/>
    </source>
</evidence>
<reference evidence="8 9" key="1">
    <citation type="submission" date="2012-05" db="EMBL/GenBank/DDBJ databases">
        <title>Recombination and specialization in a pathogen metapopulation.</title>
        <authorList>
            <person name="Gardiner A."/>
            <person name="Kemen E."/>
            <person name="Schultz-Larsen T."/>
            <person name="MacLean D."/>
            <person name="Van Oosterhout C."/>
            <person name="Jones J.D.G."/>
        </authorList>
    </citation>
    <scope>NUCLEOTIDE SEQUENCE [LARGE SCALE GENOMIC DNA]</scope>
    <source>
        <strain evidence="8 9">Ac Nc2</strain>
    </source>
</reference>
<name>A0A024G4X9_9STRA</name>
<dbReference type="InterPro" id="IPR008271">
    <property type="entry name" value="Ser/Thr_kinase_AS"/>
</dbReference>
<comment type="similarity">
    <text evidence="3">Belongs to the protein kinase superfamily. Ser/Thr protein kinase family. CDPK subfamily.</text>
</comment>
<dbReference type="CDD" id="cd05117">
    <property type="entry name" value="STKc_CAMK"/>
    <property type="match status" value="1"/>
</dbReference>
<dbReference type="PROSITE" id="PS00107">
    <property type="entry name" value="PROTEIN_KINASE_ATP"/>
    <property type="match status" value="1"/>
</dbReference>
<dbReference type="InterPro" id="IPR017441">
    <property type="entry name" value="Protein_kinase_ATP_BS"/>
</dbReference>
<feature type="domain" description="PH" evidence="5">
    <location>
        <begin position="88"/>
        <end position="227"/>
    </location>
</feature>
<dbReference type="PANTHER" id="PTHR24347">
    <property type="entry name" value="SERINE/THREONINE-PROTEIN KINASE"/>
    <property type="match status" value="1"/>
</dbReference>
<dbReference type="PROSITE" id="PS50003">
    <property type="entry name" value="PH_DOMAIN"/>
    <property type="match status" value="1"/>
</dbReference>
<evidence type="ECO:0000313" key="9">
    <source>
        <dbReference type="Proteomes" id="UP000053237"/>
    </source>
</evidence>
<dbReference type="SMART" id="SM00233">
    <property type="entry name" value="PH"/>
    <property type="match status" value="1"/>
</dbReference>
<dbReference type="GO" id="GO:0004672">
    <property type="term" value="F:protein kinase activity"/>
    <property type="evidence" value="ECO:0007669"/>
    <property type="project" value="InterPro"/>
</dbReference>
<evidence type="ECO:0000256" key="2">
    <source>
        <dbReference type="ARBA" id="ARBA00022840"/>
    </source>
</evidence>
<dbReference type="EMBL" id="CAIX01000024">
    <property type="protein sequence ID" value="CCI41737.1"/>
    <property type="molecule type" value="Genomic_DNA"/>
</dbReference>
<dbReference type="PROSITE" id="PS50222">
    <property type="entry name" value="EF_HAND_2"/>
    <property type="match status" value="1"/>
</dbReference>
<evidence type="ECO:0008006" key="10">
    <source>
        <dbReference type="Google" id="ProtNLM"/>
    </source>
</evidence>
<accession>A0A024G4X9</accession>
<dbReference type="SUPFAM" id="SSF50729">
    <property type="entry name" value="PH domain-like"/>
    <property type="match status" value="1"/>
</dbReference>